<dbReference type="Pfam" id="PF13505">
    <property type="entry name" value="OMP_b-brl"/>
    <property type="match status" value="1"/>
</dbReference>
<proteinExistence type="predicted"/>
<evidence type="ECO:0000256" key="4">
    <source>
        <dbReference type="SAM" id="SignalP"/>
    </source>
</evidence>
<comment type="caution">
    <text evidence="6">The sequence shown here is derived from an EMBL/GenBank/DDBJ whole genome shotgun (WGS) entry which is preliminary data.</text>
</comment>
<feature type="signal peptide" evidence="4">
    <location>
        <begin position="1"/>
        <end position="20"/>
    </location>
</feature>
<evidence type="ECO:0000256" key="2">
    <source>
        <dbReference type="ARBA" id="ARBA00022729"/>
    </source>
</evidence>
<dbReference type="InterPro" id="IPR011250">
    <property type="entry name" value="OMP/PagP_B-barrel"/>
</dbReference>
<evidence type="ECO:0000313" key="7">
    <source>
        <dbReference type="Proteomes" id="UP000197596"/>
    </source>
</evidence>
<dbReference type="AlphaFoldDB" id="A0A246WKW4"/>
<dbReference type="Gene3D" id="2.40.160.20">
    <property type="match status" value="1"/>
</dbReference>
<dbReference type="RefSeq" id="WP_088752497.1">
    <property type="nucleotide sequence ID" value="NZ_NJGU01000014.1"/>
</dbReference>
<gene>
    <name evidence="6" type="ORF">CEJ42_21645</name>
</gene>
<organism evidence="6 7">
    <name type="scientific">Herbaspirillum robiniae</name>
    <dbReference type="NCBI Taxonomy" id="2014887"/>
    <lineage>
        <taxon>Bacteria</taxon>
        <taxon>Pseudomonadati</taxon>
        <taxon>Pseudomonadota</taxon>
        <taxon>Betaproteobacteria</taxon>
        <taxon>Burkholderiales</taxon>
        <taxon>Oxalobacteraceae</taxon>
        <taxon>Herbaspirillum</taxon>
    </lineage>
</organism>
<evidence type="ECO:0000259" key="5">
    <source>
        <dbReference type="Pfam" id="PF13505"/>
    </source>
</evidence>
<feature type="domain" description="Outer membrane protein beta-barrel" evidence="5">
    <location>
        <begin position="8"/>
        <end position="200"/>
    </location>
</feature>
<dbReference type="EMBL" id="NJGU01000014">
    <property type="protein sequence ID" value="OWY26961.1"/>
    <property type="molecule type" value="Genomic_DNA"/>
</dbReference>
<name>A0A246WKW4_9BURK</name>
<dbReference type="Proteomes" id="UP000197596">
    <property type="component" value="Unassembled WGS sequence"/>
</dbReference>
<evidence type="ECO:0000313" key="6">
    <source>
        <dbReference type="EMBL" id="OWY26961.1"/>
    </source>
</evidence>
<comment type="subcellular location">
    <subcellularLocation>
        <location evidence="1">Cell outer membrane</location>
    </subcellularLocation>
</comment>
<feature type="region of interest" description="Disordered" evidence="3">
    <location>
        <begin position="39"/>
        <end position="64"/>
    </location>
</feature>
<keyword evidence="2 4" id="KW-0732">Signal</keyword>
<evidence type="ECO:0000256" key="3">
    <source>
        <dbReference type="SAM" id="MobiDB-lite"/>
    </source>
</evidence>
<dbReference type="InterPro" id="IPR027385">
    <property type="entry name" value="Beta-barrel_OMP"/>
</dbReference>
<reference evidence="6 7" key="1">
    <citation type="submission" date="2017-06" db="EMBL/GenBank/DDBJ databases">
        <title>Herbaspirillum phytohormonus sp. nov., isolated from the root nodule of Robinia pseudoacacia in lead-zinc mine.</title>
        <authorList>
            <person name="Fan M."/>
            <person name="Lin Y."/>
        </authorList>
    </citation>
    <scope>NUCLEOTIDE SEQUENCE [LARGE SCALE GENOMIC DNA]</scope>
    <source>
        <strain evidence="6 7">HZ10</strain>
    </source>
</reference>
<accession>A0A246WKW4</accession>
<sequence length="232" mass="25959">MKHIGPVALAIFFIAGAAGAQETSNDYYVAARMQNAHQEISGQQRYSPRAQGITRDPDSTDRLSGSLALGRQLPGGWRLEAEYAAPVNSSFDTQWRFRNPANGFVGASRNVIETRSQRLMFNVYKDFALSQRFSLYGGLGLGWSRIEAEGYQNATTRRFGSESRNNLAWSATAGVDYRLDKTFTLGMGYRYVDLGQYRTGRNNFTNAANQRDEQHGGRLKEQNLFAELRAGF</sequence>
<dbReference type="GO" id="GO:0009279">
    <property type="term" value="C:cell outer membrane"/>
    <property type="evidence" value="ECO:0007669"/>
    <property type="project" value="UniProtKB-SubCell"/>
</dbReference>
<protein>
    <submittedName>
        <fullName evidence="6">Porin</fullName>
    </submittedName>
</protein>
<feature type="chain" id="PRO_5012896659" evidence="4">
    <location>
        <begin position="21"/>
        <end position="232"/>
    </location>
</feature>
<evidence type="ECO:0000256" key="1">
    <source>
        <dbReference type="ARBA" id="ARBA00004442"/>
    </source>
</evidence>
<dbReference type="SUPFAM" id="SSF56925">
    <property type="entry name" value="OMPA-like"/>
    <property type="match status" value="1"/>
</dbReference>